<keyword evidence="1" id="KW-0732">Signal</keyword>
<accession>A0A5N6VWE0</accession>
<dbReference type="AlphaFoldDB" id="A0A5N6VWE0"/>
<dbReference type="PANTHER" id="PTHR35605">
    <property type="entry name" value="ECP2 EFFECTOR PROTEIN DOMAIN-CONTAINING PROTEIN-RELATED"/>
    <property type="match status" value="1"/>
</dbReference>
<sequence>MRPTFAIVIATFLSLGAQALEAPIEGYGVEDFEWEVEASPGNKLRLRGTIEEVTNQVRSINPSYVHEKRDDTNASTGSLEKRYDEEGLVCYPNGWGAADGNTVQEGVEYLKNDVAGQPTNGPGPGNCGRVSCSNNNAIWWCNDNTESKTLDSFREIGLAAEEICNRCWMSAVSSNSGFENLCAGQMFMKDKWNVIKSSASHPSPTIGVVLARVQLPLSPDGHGSVCIASPETCSVSRGLAGLPVLMFHLNAANSFRVIFCWVDVITAILSMAGMSSEREDLR</sequence>
<evidence type="ECO:0000313" key="3">
    <source>
        <dbReference type="Proteomes" id="UP000325433"/>
    </source>
</evidence>
<keyword evidence="3" id="KW-1185">Reference proteome</keyword>
<feature type="signal peptide" evidence="1">
    <location>
        <begin position="1"/>
        <end position="19"/>
    </location>
</feature>
<gene>
    <name evidence="2" type="ORF">BDV41DRAFT_577375</name>
</gene>
<proteinExistence type="predicted"/>
<organism evidence="2 3">
    <name type="scientific">Aspergillus transmontanensis</name>
    <dbReference type="NCBI Taxonomy" id="1034304"/>
    <lineage>
        <taxon>Eukaryota</taxon>
        <taxon>Fungi</taxon>
        <taxon>Dikarya</taxon>
        <taxon>Ascomycota</taxon>
        <taxon>Pezizomycotina</taxon>
        <taxon>Eurotiomycetes</taxon>
        <taxon>Eurotiomycetidae</taxon>
        <taxon>Eurotiales</taxon>
        <taxon>Aspergillaceae</taxon>
        <taxon>Aspergillus</taxon>
        <taxon>Aspergillus subgen. Circumdati</taxon>
    </lineage>
</organism>
<dbReference type="PANTHER" id="PTHR35605:SF1">
    <property type="entry name" value="ECP2 EFFECTOR PROTEIN DOMAIN-CONTAINING PROTEIN-RELATED"/>
    <property type="match status" value="1"/>
</dbReference>
<name>A0A5N6VWE0_9EURO</name>
<dbReference type="EMBL" id="ML738331">
    <property type="protein sequence ID" value="KAE8312682.1"/>
    <property type="molecule type" value="Genomic_DNA"/>
</dbReference>
<feature type="chain" id="PRO_5024991399" evidence="1">
    <location>
        <begin position="20"/>
        <end position="282"/>
    </location>
</feature>
<evidence type="ECO:0000313" key="2">
    <source>
        <dbReference type="EMBL" id="KAE8312682.1"/>
    </source>
</evidence>
<protein>
    <submittedName>
        <fullName evidence="2">Uncharacterized protein</fullName>
    </submittedName>
</protein>
<reference evidence="3" key="1">
    <citation type="submission" date="2019-04" db="EMBL/GenBank/DDBJ databases">
        <title>Friends and foes A comparative genomics studyof 23 Aspergillus species from section Flavi.</title>
        <authorList>
            <consortium name="DOE Joint Genome Institute"/>
            <person name="Kjaerbolling I."/>
            <person name="Vesth T."/>
            <person name="Frisvad J.C."/>
            <person name="Nybo J.L."/>
            <person name="Theobald S."/>
            <person name="Kildgaard S."/>
            <person name="Isbrandt T."/>
            <person name="Kuo A."/>
            <person name="Sato A."/>
            <person name="Lyhne E.K."/>
            <person name="Kogle M.E."/>
            <person name="Wiebenga A."/>
            <person name="Kun R.S."/>
            <person name="Lubbers R.J."/>
            <person name="Makela M.R."/>
            <person name="Barry K."/>
            <person name="Chovatia M."/>
            <person name="Clum A."/>
            <person name="Daum C."/>
            <person name="Haridas S."/>
            <person name="He G."/>
            <person name="LaButti K."/>
            <person name="Lipzen A."/>
            <person name="Mondo S."/>
            <person name="Riley R."/>
            <person name="Salamov A."/>
            <person name="Simmons B.A."/>
            <person name="Magnuson J.K."/>
            <person name="Henrissat B."/>
            <person name="Mortensen U.H."/>
            <person name="Larsen T.O."/>
            <person name="Devries R.P."/>
            <person name="Grigoriev I.V."/>
            <person name="Machida M."/>
            <person name="Baker S.E."/>
            <person name="Andersen M.R."/>
        </authorList>
    </citation>
    <scope>NUCLEOTIDE SEQUENCE [LARGE SCALE GENOMIC DNA]</scope>
    <source>
        <strain evidence="3">CBS 130015</strain>
    </source>
</reference>
<dbReference type="Proteomes" id="UP000325433">
    <property type="component" value="Unassembled WGS sequence"/>
</dbReference>
<evidence type="ECO:0000256" key="1">
    <source>
        <dbReference type="SAM" id="SignalP"/>
    </source>
</evidence>